<reference evidence="1" key="1">
    <citation type="submission" date="2023-10" db="EMBL/GenBank/DDBJ databases">
        <title>Surveillance and assessment of the effects of hospital wastewater treatment on clearance of pathogenic bacterial and antimicrobial resistance genes.</title>
        <authorList>
            <person name="Wu Y."/>
        </authorList>
    </citation>
    <scope>NUCLEOTIDE SEQUENCE</scope>
    <source>
        <strain evidence="1">23-M-SY-8</strain>
    </source>
</reference>
<protein>
    <submittedName>
        <fullName evidence="1">Uncharacterized protein</fullName>
    </submittedName>
</protein>
<accession>A0AAE4SDY1</accession>
<dbReference type="AlphaFoldDB" id="A0AAE4SDY1"/>
<proteinExistence type="predicted"/>
<evidence type="ECO:0000313" key="1">
    <source>
        <dbReference type="EMBL" id="MDV0609069.1"/>
    </source>
</evidence>
<dbReference type="Proteomes" id="UP001187239">
    <property type="component" value="Unassembled WGS sequence"/>
</dbReference>
<comment type="caution">
    <text evidence="1">The sequence shown here is derived from an EMBL/GenBank/DDBJ whole genome shotgun (WGS) entry which is preliminary data.</text>
</comment>
<dbReference type="EMBL" id="JAWHXQ010000001">
    <property type="protein sequence ID" value="MDV0609069.1"/>
    <property type="molecule type" value="Genomic_DNA"/>
</dbReference>
<name>A0AAE4SDY1_9ENTR</name>
<evidence type="ECO:0000313" key="2">
    <source>
        <dbReference type="Proteomes" id="UP001187239"/>
    </source>
</evidence>
<organism evidence="1 2">
    <name type="scientific">Klebsiella quasipneumoniae subsp. similipneumoniae</name>
    <dbReference type="NCBI Taxonomy" id="1463164"/>
    <lineage>
        <taxon>Bacteria</taxon>
        <taxon>Pseudomonadati</taxon>
        <taxon>Pseudomonadota</taxon>
        <taxon>Gammaproteobacteria</taxon>
        <taxon>Enterobacterales</taxon>
        <taxon>Enterobacteriaceae</taxon>
        <taxon>Klebsiella/Raoultella group</taxon>
        <taxon>Klebsiella</taxon>
        <taxon>Klebsiella pneumoniae complex</taxon>
    </lineage>
</organism>
<sequence>MRRILFVVLCVVGVYISCVRAETMDFPSTSAEAGHIFISNSTDASVTFYLTGEGGNQSEYTLSAHSSGIYQPVPPSNSTMDIAITTQGNKVVRKLNAGEKYYIDANQQGVFDVFSTQPQQ</sequence>
<dbReference type="RefSeq" id="WP_135690065.1">
    <property type="nucleotide sequence ID" value="NZ_JAWHXQ010000001.1"/>
</dbReference>
<gene>
    <name evidence="1" type="ORF">RZO73_00715</name>
</gene>